<dbReference type="EMBL" id="BARS01054049">
    <property type="protein sequence ID" value="GAG45089.1"/>
    <property type="molecule type" value="Genomic_DNA"/>
</dbReference>
<gene>
    <name evidence="1" type="ORF">S01H1_80089</name>
</gene>
<protein>
    <recommendedName>
        <fullName evidence="2">DUF4145 domain-containing protein</fullName>
    </recommendedName>
</protein>
<dbReference type="AlphaFoldDB" id="X0XPJ9"/>
<organism evidence="1">
    <name type="scientific">marine sediment metagenome</name>
    <dbReference type="NCBI Taxonomy" id="412755"/>
    <lineage>
        <taxon>unclassified sequences</taxon>
        <taxon>metagenomes</taxon>
        <taxon>ecological metagenomes</taxon>
    </lineage>
</organism>
<evidence type="ECO:0000313" key="1">
    <source>
        <dbReference type="EMBL" id="GAG45089.1"/>
    </source>
</evidence>
<comment type="caution">
    <text evidence="1">The sequence shown here is derived from an EMBL/GenBank/DDBJ whole genome shotgun (WGS) entry which is preliminary data.</text>
</comment>
<proteinExistence type="predicted"/>
<name>X0XPJ9_9ZZZZ</name>
<accession>X0XPJ9</accession>
<sequence>GANFYANKLAELRADATNAFNDLSAQSVGDTSAMAEMIEGVFSAVGKPNERVKASRELLFSLKTTWRDSTPTGVADGEGLFPLGVLTQANRGYLTAIGRQMNGCYSSGWYDASAVMMRRFLEIVLIEAFENKRVAHKIKDGSGNYVQLTDLIAVAVKEPSFSLSRNCKKYLPQLRNGGHMSAHGRYFHAKKDDVDRLRQGCRIVVEEFLYHAGLL</sequence>
<reference evidence="1" key="1">
    <citation type="journal article" date="2014" name="Front. Microbiol.">
        <title>High frequency of phylogenetically diverse reductive dehalogenase-homologous genes in deep subseafloor sedimentary metagenomes.</title>
        <authorList>
            <person name="Kawai M."/>
            <person name="Futagami T."/>
            <person name="Toyoda A."/>
            <person name="Takaki Y."/>
            <person name="Nishi S."/>
            <person name="Hori S."/>
            <person name="Arai W."/>
            <person name="Tsubouchi T."/>
            <person name="Morono Y."/>
            <person name="Uchiyama I."/>
            <person name="Ito T."/>
            <person name="Fujiyama A."/>
            <person name="Inagaki F."/>
            <person name="Takami H."/>
        </authorList>
    </citation>
    <scope>NUCLEOTIDE SEQUENCE</scope>
    <source>
        <strain evidence="1">Expedition CK06-06</strain>
    </source>
</reference>
<feature type="non-terminal residue" evidence="1">
    <location>
        <position position="1"/>
    </location>
</feature>
<evidence type="ECO:0008006" key="2">
    <source>
        <dbReference type="Google" id="ProtNLM"/>
    </source>
</evidence>